<protein>
    <submittedName>
        <fullName evidence="1">Uncharacterized protein</fullName>
    </submittedName>
</protein>
<sequence length="69" mass="8404">MELCHIEIDFQIIWEPFQNKYLLQLNYNMYIDCKNSLKDIRIVYYALVFPYLWLIDGKGQISNQLKITK</sequence>
<proteinExistence type="predicted"/>
<name>A0A8S1T3X1_PAROT</name>
<evidence type="ECO:0000313" key="1">
    <source>
        <dbReference type="EMBL" id="CAD8148155.1"/>
    </source>
</evidence>
<gene>
    <name evidence="1" type="ORF">POCTA_138.1.T0200384</name>
</gene>
<accession>A0A8S1T3X1</accession>
<dbReference type="EMBL" id="CAJJDP010000020">
    <property type="protein sequence ID" value="CAD8148155.1"/>
    <property type="molecule type" value="Genomic_DNA"/>
</dbReference>
<organism evidence="1 2">
    <name type="scientific">Paramecium octaurelia</name>
    <dbReference type="NCBI Taxonomy" id="43137"/>
    <lineage>
        <taxon>Eukaryota</taxon>
        <taxon>Sar</taxon>
        <taxon>Alveolata</taxon>
        <taxon>Ciliophora</taxon>
        <taxon>Intramacronucleata</taxon>
        <taxon>Oligohymenophorea</taxon>
        <taxon>Peniculida</taxon>
        <taxon>Parameciidae</taxon>
        <taxon>Paramecium</taxon>
    </lineage>
</organism>
<reference evidence="1" key="1">
    <citation type="submission" date="2021-01" db="EMBL/GenBank/DDBJ databases">
        <authorList>
            <consortium name="Genoscope - CEA"/>
            <person name="William W."/>
        </authorList>
    </citation>
    <scope>NUCLEOTIDE SEQUENCE</scope>
</reference>
<evidence type="ECO:0000313" key="2">
    <source>
        <dbReference type="Proteomes" id="UP000683925"/>
    </source>
</evidence>
<dbReference type="AlphaFoldDB" id="A0A8S1T3X1"/>
<keyword evidence="2" id="KW-1185">Reference proteome</keyword>
<dbReference type="Proteomes" id="UP000683925">
    <property type="component" value="Unassembled WGS sequence"/>
</dbReference>
<comment type="caution">
    <text evidence="1">The sequence shown here is derived from an EMBL/GenBank/DDBJ whole genome shotgun (WGS) entry which is preliminary data.</text>
</comment>